<reference evidence="2" key="1">
    <citation type="journal article" date="2020" name="Stud. Mycol.">
        <title>101 Dothideomycetes genomes: a test case for predicting lifestyles and emergence of pathogens.</title>
        <authorList>
            <person name="Haridas S."/>
            <person name="Albert R."/>
            <person name="Binder M."/>
            <person name="Bloem J."/>
            <person name="Labutti K."/>
            <person name="Salamov A."/>
            <person name="Andreopoulos B."/>
            <person name="Baker S."/>
            <person name="Barry K."/>
            <person name="Bills G."/>
            <person name="Bluhm B."/>
            <person name="Cannon C."/>
            <person name="Castanera R."/>
            <person name="Culley D."/>
            <person name="Daum C."/>
            <person name="Ezra D."/>
            <person name="Gonzalez J."/>
            <person name="Henrissat B."/>
            <person name="Kuo A."/>
            <person name="Liang C."/>
            <person name="Lipzen A."/>
            <person name="Lutzoni F."/>
            <person name="Magnuson J."/>
            <person name="Mondo S."/>
            <person name="Nolan M."/>
            <person name="Ohm R."/>
            <person name="Pangilinan J."/>
            <person name="Park H.-J."/>
            <person name="Ramirez L."/>
            <person name="Alfaro M."/>
            <person name="Sun H."/>
            <person name="Tritt A."/>
            <person name="Yoshinaga Y."/>
            <person name="Zwiers L.-H."/>
            <person name="Turgeon B."/>
            <person name="Goodwin S."/>
            <person name="Spatafora J."/>
            <person name="Crous P."/>
            <person name="Grigoriev I."/>
        </authorList>
    </citation>
    <scope>NUCLEOTIDE SEQUENCE</scope>
    <source>
        <strain evidence="2">ATCC 74209</strain>
    </source>
</reference>
<keyword evidence="3" id="KW-1185">Reference proteome</keyword>
<dbReference type="AlphaFoldDB" id="A0A9P4MTQ4"/>
<protein>
    <recommendedName>
        <fullName evidence="1">Protein kinase domain-containing protein</fullName>
    </recommendedName>
</protein>
<dbReference type="PROSITE" id="PS50011">
    <property type="entry name" value="PROTEIN_KINASE_DOM"/>
    <property type="match status" value="1"/>
</dbReference>
<dbReference type="EMBL" id="ML993941">
    <property type="protein sequence ID" value="KAF2202297.1"/>
    <property type="molecule type" value="Genomic_DNA"/>
</dbReference>
<dbReference type="SUPFAM" id="SSF56112">
    <property type="entry name" value="Protein kinase-like (PK-like)"/>
    <property type="match status" value="1"/>
</dbReference>
<dbReference type="InterPro" id="IPR011009">
    <property type="entry name" value="Kinase-like_dom_sf"/>
</dbReference>
<name>A0A9P4MTQ4_9PLEO</name>
<dbReference type="InterPro" id="IPR001245">
    <property type="entry name" value="Ser-Thr/Tyr_kinase_cat_dom"/>
</dbReference>
<dbReference type="OrthoDB" id="2942798at2759"/>
<dbReference type="Gene3D" id="1.10.510.10">
    <property type="entry name" value="Transferase(Phosphotransferase) domain 1"/>
    <property type="match status" value="1"/>
</dbReference>
<evidence type="ECO:0000259" key="1">
    <source>
        <dbReference type="PROSITE" id="PS50011"/>
    </source>
</evidence>
<organism evidence="2 3">
    <name type="scientific">Delitschia confertaspora ATCC 74209</name>
    <dbReference type="NCBI Taxonomy" id="1513339"/>
    <lineage>
        <taxon>Eukaryota</taxon>
        <taxon>Fungi</taxon>
        <taxon>Dikarya</taxon>
        <taxon>Ascomycota</taxon>
        <taxon>Pezizomycotina</taxon>
        <taxon>Dothideomycetes</taxon>
        <taxon>Pleosporomycetidae</taxon>
        <taxon>Pleosporales</taxon>
        <taxon>Delitschiaceae</taxon>
        <taxon>Delitschia</taxon>
    </lineage>
</organism>
<proteinExistence type="predicted"/>
<feature type="domain" description="Protein kinase" evidence="1">
    <location>
        <begin position="1"/>
        <end position="121"/>
    </location>
</feature>
<evidence type="ECO:0000313" key="2">
    <source>
        <dbReference type="EMBL" id="KAF2202297.1"/>
    </source>
</evidence>
<dbReference type="InterPro" id="IPR000719">
    <property type="entry name" value="Prot_kinase_dom"/>
</dbReference>
<gene>
    <name evidence="2" type="ORF">GQ43DRAFT_314754</name>
</gene>
<dbReference type="GO" id="GO:0005524">
    <property type="term" value="F:ATP binding"/>
    <property type="evidence" value="ECO:0007669"/>
    <property type="project" value="InterPro"/>
</dbReference>
<dbReference type="GO" id="GO:0004672">
    <property type="term" value="F:protein kinase activity"/>
    <property type="evidence" value="ECO:0007669"/>
    <property type="project" value="InterPro"/>
</dbReference>
<comment type="caution">
    <text evidence="2">The sequence shown here is derived from an EMBL/GenBank/DDBJ whole genome shotgun (WGS) entry which is preliminary data.</text>
</comment>
<accession>A0A9P4MTQ4</accession>
<evidence type="ECO:0000313" key="3">
    <source>
        <dbReference type="Proteomes" id="UP000799536"/>
    </source>
</evidence>
<sequence length="121" mass="14007">MYARLQHLQGRLNPKFYGTAFVTHSTGERHKAFLLELVDGKHPDECKKEEMEAWGLKEKLNAAVGLFSEKCVVHRDLYWRNVLITKNGIKIIDFGEATIESEKEAYLVNRGDVIELLNRLY</sequence>
<dbReference type="Pfam" id="PF07714">
    <property type="entry name" value="PK_Tyr_Ser-Thr"/>
    <property type="match status" value="1"/>
</dbReference>
<dbReference type="Proteomes" id="UP000799536">
    <property type="component" value="Unassembled WGS sequence"/>
</dbReference>